<dbReference type="HOGENOM" id="CLU_2294282_0_0_1"/>
<name>E3LL79_CAERE</name>
<dbReference type="Proteomes" id="UP000008281">
    <property type="component" value="Unassembled WGS sequence"/>
</dbReference>
<reference evidence="3" key="1">
    <citation type="submission" date="2007-07" db="EMBL/GenBank/DDBJ databases">
        <title>PCAP assembly of the Caenorhabditis remanei genome.</title>
        <authorList>
            <consortium name="The Caenorhabditis remanei Sequencing Consortium"/>
            <person name="Wilson R.K."/>
        </authorList>
    </citation>
    <scope>NUCLEOTIDE SEQUENCE [LARGE SCALE GENOMIC DNA]</scope>
    <source>
        <strain evidence="3">PB4641</strain>
    </source>
</reference>
<sequence>MNVFLLLVGFGLVSGFPSDENGPPKRPRTESPENVGKSATRTVSKPTSTTIKTPSVSPTLSTQQPLATDCYFSKIRKSNLEQLERSFNAKVSTQCDGATMK</sequence>
<evidence type="ECO:0000256" key="2">
    <source>
        <dbReference type="SAM" id="SignalP"/>
    </source>
</evidence>
<dbReference type="InParanoid" id="E3LL79"/>
<gene>
    <name evidence="3" type="ORF">CRE_18859</name>
</gene>
<dbReference type="EMBL" id="DS268410">
    <property type="protein sequence ID" value="EFO99811.1"/>
    <property type="molecule type" value="Genomic_DNA"/>
</dbReference>
<accession>E3LL79</accession>
<protein>
    <submittedName>
        <fullName evidence="3">Uncharacterized protein</fullName>
    </submittedName>
</protein>
<feature type="compositionally biased region" description="Low complexity" evidence="1">
    <location>
        <begin position="42"/>
        <end position="59"/>
    </location>
</feature>
<feature type="signal peptide" evidence="2">
    <location>
        <begin position="1"/>
        <end position="15"/>
    </location>
</feature>
<feature type="chain" id="PRO_5013243341" evidence="2">
    <location>
        <begin position="16"/>
        <end position="101"/>
    </location>
</feature>
<keyword evidence="2" id="KW-0732">Signal</keyword>
<evidence type="ECO:0000313" key="4">
    <source>
        <dbReference type="Proteomes" id="UP000008281"/>
    </source>
</evidence>
<evidence type="ECO:0000256" key="1">
    <source>
        <dbReference type="SAM" id="MobiDB-lite"/>
    </source>
</evidence>
<proteinExistence type="predicted"/>
<feature type="region of interest" description="Disordered" evidence="1">
    <location>
        <begin position="15"/>
        <end position="62"/>
    </location>
</feature>
<organism evidence="4">
    <name type="scientific">Caenorhabditis remanei</name>
    <name type="common">Caenorhabditis vulgaris</name>
    <dbReference type="NCBI Taxonomy" id="31234"/>
    <lineage>
        <taxon>Eukaryota</taxon>
        <taxon>Metazoa</taxon>
        <taxon>Ecdysozoa</taxon>
        <taxon>Nematoda</taxon>
        <taxon>Chromadorea</taxon>
        <taxon>Rhabditida</taxon>
        <taxon>Rhabditina</taxon>
        <taxon>Rhabditomorpha</taxon>
        <taxon>Rhabditoidea</taxon>
        <taxon>Rhabditidae</taxon>
        <taxon>Peloderinae</taxon>
        <taxon>Caenorhabditis</taxon>
    </lineage>
</organism>
<evidence type="ECO:0000313" key="3">
    <source>
        <dbReference type="EMBL" id="EFO99811.1"/>
    </source>
</evidence>
<dbReference type="AlphaFoldDB" id="E3LL79"/>
<keyword evidence="4" id="KW-1185">Reference proteome</keyword>